<comment type="caution">
    <text evidence="1">The sequence shown here is derived from an EMBL/GenBank/DDBJ whole genome shotgun (WGS) entry which is preliminary data.</text>
</comment>
<sequence>MLERALRVQKDAWRSNTGLPALSR</sequence>
<keyword evidence="2" id="KW-1185">Reference proteome</keyword>
<proteinExistence type="predicted"/>
<accession>A0ABN8K1W7</accession>
<reference evidence="1 2" key="1">
    <citation type="submission" date="2022-03" db="EMBL/GenBank/DDBJ databases">
        <authorList>
            <person name="Brunel B."/>
        </authorList>
    </citation>
    <scope>NUCLEOTIDE SEQUENCE [LARGE SCALE GENOMIC DNA]</scope>
    <source>
        <strain evidence="1">STM5069sample</strain>
    </source>
</reference>
<dbReference type="EMBL" id="CAKXZT010000132">
    <property type="protein sequence ID" value="CAH2403388.1"/>
    <property type="molecule type" value="Genomic_DNA"/>
</dbReference>
<organism evidence="1 2">
    <name type="scientific">Mesorhizobium escarrei</name>
    <dbReference type="NCBI Taxonomy" id="666018"/>
    <lineage>
        <taxon>Bacteria</taxon>
        <taxon>Pseudomonadati</taxon>
        <taxon>Pseudomonadota</taxon>
        <taxon>Alphaproteobacteria</taxon>
        <taxon>Hyphomicrobiales</taxon>
        <taxon>Phyllobacteriaceae</taxon>
        <taxon>Mesorhizobium</taxon>
    </lineage>
</organism>
<evidence type="ECO:0000313" key="2">
    <source>
        <dbReference type="Proteomes" id="UP001153050"/>
    </source>
</evidence>
<evidence type="ECO:0000313" key="1">
    <source>
        <dbReference type="EMBL" id="CAH2403388.1"/>
    </source>
</evidence>
<name>A0ABN8K1W7_9HYPH</name>
<protein>
    <submittedName>
        <fullName evidence="1">Uncharacterized protein</fullName>
    </submittedName>
</protein>
<gene>
    <name evidence="1" type="ORF">MES5069_370077</name>
</gene>
<dbReference type="Proteomes" id="UP001153050">
    <property type="component" value="Unassembled WGS sequence"/>
</dbReference>